<dbReference type="Proteomes" id="UP000078284">
    <property type="component" value="Chromosome 1"/>
</dbReference>
<feature type="region of interest" description="Disordered" evidence="1">
    <location>
        <begin position="1"/>
        <end position="50"/>
    </location>
</feature>
<dbReference type="AntiFam" id="ANF00039">
    <property type="entry name" value="Antisense to SRP RNA"/>
</dbReference>
<dbReference type="EMBL" id="LUHQ01000001">
    <property type="protein sequence ID" value="OAP18225.1"/>
    <property type="molecule type" value="Genomic_DNA"/>
</dbReference>
<comment type="caution">
    <text evidence="2">The sequence shown here is derived from an EMBL/GenBank/DDBJ whole genome shotgun (WGS) entry which is preliminary data.</text>
</comment>
<organism evidence="2 3">
    <name type="scientific">Arabidopsis thaliana</name>
    <name type="common">Mouse-ear cress</name>
    <dbReference type="NCBI Taxonomy" id="3702"/>
    <lineage>
        <taxon>Eukaryota</taxon>
        <taxon>Viridiplantae</taxon>
        <taxon>Streptophyta</taxon>
        <taxon>Embryophyta</taxon>
        <taxon>Tracheophyta</taxon>
        <taxon>Spermatophyta</taxon>
        <taxon>Magnoliopsida</taxon>
        <taxon>eudicotyledons</taxon>
        <taxon>Gunneridae</taxon>
        <taxon>Pentapetalae</taxon>
        <taxon>rosids</taxon>
        <taxon>malvids</taxon>
        <taxon>Brassicales</taxon>
        <taxon>Brassicaceae</taxon>
        <taxon>Camelineae</taxon>
        <taxon>Arabidopsis</taxon>
    </lineage>
</organism>
<evidence type="ECO:0000313" key="2">
    <source>
        <dbReference type="EMBL" id="OAP18225.1"/>
    </source>
</evidence>
<accession>A0A178WL03</accession>
<reference evidence="3" key="1">
    <citation type="journal article" date="2016" name="Proc. Natl. Acad. Sci. U.S.A.">
        <title>Chromosome-level assembly of Arabidopsis thaliana Ler reveals the extent of translocation and inversion polymorphisms.</title>
        <authorList>
            <person name="Zapata L."/>
            <person name="Ding J."/>
            <person name="Willing E.M."/>
            <person name="Hartwig B."/>
            <person name="Bezdan D."/>
            <person name="Jiao W.B."/>
            <person name="Patel V."/>
            <person name="Velikkakam James G."/>
            <person name="Koornneef M."/>
            <person name="Ossowski S."/>
            <person name="Schneeberger K."/>
        </authorList>
    </citation>
    <scope>NUCLEOTIDE SEQUENCE [LARGE SCALE GENOMIC DNA]</scope>
    <source>
        <strain evidence="3">cv. Landsberg erecta</strain>
    </source>
</reference>
<feature type="compositionally biased region" description="Gly residues" evidence="1">
    <location>
        <begin position="19"/>
        <end position="28"/>
    </location>
</feature>
<gene>
    <name evidence="2" type="ordered locus">AXX17_At1g43860</name>
</gene>
<sequence length="82" mass="8800">MRDSSMFIPDDPKKSDGSVGVGLMGHSGLGRQRPVILPPSRTEGGRCSVKPASRGLLRSKEILAPNLRSEDISTPDLEWAGQ</sequence>
<evidence type="ECO:0000256" key="1">
    <source>
        <dbReference type="SAM" id="MobiDB-lite"/>
    </source>
</evidence>
<protein>
    <submittedName>
        <fullName evidence="2">Uncharacterized protein</fullName>
    </submittedName>
</protein>
<dbReference type="AlphaFoldDB" id="A0A178WL03"/>
<evidence type="ECO:0000313" key="3">
    <source>
        <dbReference type="Proteomes" id="UP000078284"/>
    </source>
</evidence>
<proteinExistence type="predicted"/>
<name>A0A178WL03_ARATH</name>